<organism evidence="2 3">
    <name type="scientific">Fibrobacter succinogenes</name>
    <name type="common">Bacteroides succinogenes</name>
    <dbReference type="NCBI Taxonomy" id="833"/>
    <lineage>
        <taxon>Bacteria</taxon>
        <taxon>Pseudomonadati</taxon>
        <taxon>Fibrobacterota</taxon>
        <taxon>Fibrobacteria</taxon>
        <taxon>Fibrobacterales</taxon>
        <taxon>Fibrobacteraceae</taxon>
        <taxon>Fibrobacter</taxon>
    </lineage>
</organism>
<dbReference type="SUPFAM" id="SSF56935">
    <property type="entry name" value="Porins"/>
    <property type="match status" value="1"/>
</dbReference>
<gene>
    <name evidence="2" type="ORF">SAMN05661053_1761</name>
</gene>
<dbReference type="Gene3D" id="2.40.160.10">
    <property type="entry name" value="Porin"/>
    <property type="match status" value="1"/>
</dbReference>
<feature type="signal peptide" evidence="1">
    <location>
        <begin position="1"/>
        <end position="25"/>
    </location>
</feature>
<reference evidence="2 3" key="1">
    <citation type="submission" date="2017-08" db="EMBL/GenBank/DDBJ databases">
        <authorList>
            <person name="de Groot N.N."/>
        </authorList>
    </citation>
    <scope>NUCLEOTIDE SEQUENCE [LARGE SCALE GENOMIC DNA]</scope>
    <source>
        <strain evidence="2 3">HM2</strain>
    </source>
</reference>
<sequence>MKTRLTSNLLFGLAAASILAVPALAQETEAASKGPEVKFSGEVEFDAYTGDVINDDKQSHSYASTFDLNVDVKLNEKWSASVQLEADGETTDPTAIYNGAFVQYTHNDKFAVKFGDLTFSEGAFLNFYDYDDPADNAAGMAEHDIRGFEIDYNGLVFGLGFGRGDNDNQVCVEEDGEEKCVGVAYDLHLAYELGLGEHVLRPFLDYKSYQEGKHNELHAGLDANLKFDAFTFHFAYGAHVDALTEDAPEATHALLFEPALDLGTFNVKASVLYAIFDDKAPTVHGEEIPEYFFVYGEPGVKINDAIALGLPLEYHTNTLDKDDDVSTFNVGLRAYFTPVEGLEVTGFAKFNIPVGDDAGDDTGLGFGLETVFAF</sequence>
<evidence type="ECO:0000256" key="1">
    <source>
        <dbReference type="SAM" id="SignalP"/>
    </source>
</evidence>
<dbReference type="AlphaFoldDB" id="A0A380S798"/>
<dbReference type="RefSeq" id="WP_109572874.1">
    <property type="nucleotide sequence ID" value="NZ_UHJL01000002.1"/>
</dbReference>
<evidence type="ECO:0000313" key="2">
    <source>
        <dbReference type="EMBL" id="SUQ24361.1"/>
    </source>
</evidence>
<dbReference type="EMBL" id="UHJL01000002">
    <property type="protein sequence ID" value="SUQ24361.1"/>
    <property type="molecule type" value="Genomic_DNA"/>
</dbReference>
<dbReference type="InterPro" id="IPR023614">
    <property type="entry name" value="Porin_dom_sf"/>
</dbReference>
<feature type="chain" id="PRO_5016657620" description="Porin" evidence="1">
    <location>
        <begin position="26"/>
        <end position="374"/>
    </location>
</feature>
<evidence type="ECO:0000313" key="3">
    <source>
        <dbReference type="Proteomes" id="UP000255423"/>
    </source>
</evidence>
<dbReference type="Proteomes" id="UP000255423">
    <property type="component" value="Unassembled WGS sequence"/>
</dbReference>
<protein>
    <recommendedName>
        <fullName evidence="4">Porin</fullName>
    </recommendedName>
</protein>
<proteinExistence type="predicted"/>
<name>A0A380S798_FIBSU</name>
<accession>A0A380S798</accession>
<evidence type="ECO:0008006" key="4">
    <source>
        <dbReference type="Google" id="ProtNLM"/>
    </source>
</evidence>
<keyword evidence="1" id="KW-0732">Signal</keyword>